<name>A0A061H135_9BASI</name>
<keyword evidence="6 9" id="KW-0539">Nucleus</keyword>
<dbReference type="SUPFAM" id="SSF48371">
    <property type="entry name" value="ARM repeat"/>
    <property type="match status" value="1"/>
</dbReference>
<dbReference type="InterPro" id="IPR012954">
    <property type="entry name" value="BP28_C_dom"/>
</dbReference>
<feature type="region of interest" description="Disordered" evidence="10">
    <location>
        <begin position="263"/>
        <end position="282"/>
    </location>
</feature>
<dbReference type="GeneID" id="19320679"/>
<evidence type="ECO:0000256" key="10">
    <source>
        <dbReference type="SAM" id="MobiDB-lite"/>
    </source>
</evidence>
<dbReference type="Pfam" id="PF23243">
    <property type="entry name" value="HEAT_HEATR1"/>
    <property type="match status" value="1"/>
</dbReference>
<dbReference type="GO" id="GO:0030515">
    <property type="term" value="F:snoRNA binding"/>
    <property type="evidence" value="ECO:0007669"/>
    <property type="project" value="TreeGrafter"/>
</dbReference>
<evidence type="ECO:0000256" key="9">
    <source>
        <dbReference type="RuleBase" id="RU367065"/>
    </source>
</evidence>
<evidence type="ECO:0000313" key="12">
    <source>
        <dbReference type="EMBL" id="EPQ25933.1"/>
    </source>
</evidence>
<comment type="subunit">
    <text evidence="9">Component of the ribosomal small subunit (SSU) processome.</text>
</comment>
<dbReference type="PANTHER" id="PTHR13457:SF1">
    <property type="entry name" value="HEAT REPEAT-CONTAINING PROTEIN 1"/>
    <property type="match status" value="1"/>
</dbReference>
<proteinExistence type="inferred from homology"/>
<evidence type="ECO:0000256" key="6">
    <source>
        <dbReference type="ARBA" id="ARBA00023242"/>
    </source>
</evidence>
<dbReference type="RefSeq" id="XP_007882340.1">
    <property type="nucleotide sequence ID" value="XM_007884149.1"/>
</dbReference>
<feature type="repeat" description="HEAT" evidence="8">
    <location>
        <begin position="960"/>
        <end position="998"/>
    </location>
</feature>
<dbReference type="Gene3D" id="1.25.10.10">
    <property type="entry name" value="Leucine-rich Repeat Variant"/>
    <property type="match status" value="1"/>
</dbReference>
<comment type="similarity">
    <text evidence="2 9">Belongs to the HEATR1/UTP10 family.</text>
</comment>
<evidence type="ECO:0000256" key="2">
    <source>
        <dbReference type="ARBA" id="ARBA00010559"/>
    </source>
</evidence>
<dbReference type="PROSITE" id="PS50077">
    <property type="entry name" value="HEAT_REPEAT"/>
    <property type="match status" value="1"/>
</dbReference>
<dbReference type="KEGG" id="pfp:PFL1_06607"/>
<sequence>MASSLAAQLANVRSYNADRLSASSAIASKVSYLFPPKTAVQQDLFTLHALATSGWNELCSQDAAFASWRSANLLFGEESRQRDRLMLDQQENNDIDAAVGHFLQLAGPVLLSKAASKCIEWLVRRFRVHEFSVDDLLAAFLPYHQTPQFARILSISKIDGKPHLQFLLAVKKSNAPLPASALQAALLAPHQTTASLDLLRWVAGLVHPSDRAPAASSSSSSSSSKLASAAAASAAQPHRILVSFWTSTLVQMCARWAGQQQSGQLGAGGLSRSTANKKKSARAKQADAQSILTVLLPAAVQVASSAQLGLDAQVGGYMLLCSIAAAFPLSRQAVQGIFGSLAKGLHSARGDRQPHPTLTRAMLAASYALCASPDDVEDPLTLRSQAADRLVPDSIARALLLALQTTSDAIVAKVLAILLELPLASTANGGGGGADDDDDDAAAGLAFVRHLHEELLPAARTHRVKVLAALRQRRPAVFDAAVKTSTADESHGSKRLTAVWQVVQSVMSVEAGTSPEDAANGQTGAGDASDTNVLWLAIHSADAGQRNLALGQLLDDVAAGKVSATDTMVRDALQSRIQDSSDEVLETLYSKPQSLLDAVDGTTLLEAIVQALDNGNGSGDLAHHLRFLLAHFLGAHPELAGQVIQNAVWPRLLWTSAGRTAAQTAVKVIAEVALDDSTLAGALLAGAARAGRSAASIEPAEANELVVAQLASQIVAIQDEKQRQTWINFLFAQASVATGPDVDAVAALRRRPSQLLASLVLIRILSLVDENRFQRLASRAVTHIANPVLAVPEAGGGSSKTKKTGDEAEASDAAAATPASSSAAASRGSVSADLHAAVYRATLAPQTMRKLAGELLQQVVLGLRVPKLSAILPAKDTTAVGLLSSLYATANTPSTGAALSKLLLQTLFVRLRDSVLPFLANVWTHASTASVTVRLAALRHASAYLQAFAAEGMARDFQVIVPALLIALADTEASIRMAALACLEDVLAIASASSPSSTKKQVEVFGYDAIYGEGASKDLQYLDAASLVRYLGELLARKTAYRNDAHFLPQLHRDLLNVHRQDGRKDVNYKNSILCFLCSHVACWPDAALRLALLETLQGVSDASKLTTLLPLVRALVRNQRGATAGLVDTAVASAASARRRYAELLFGCYDKSCRSVLEDASNGSWALFLDALAGGSDGSDVQTPAAQACLRDLDVDAAILVSVLAELRDTLTAKALEAPEAKRARTSLGADETVRRAAAVLVVLLEAASGKRLARSAALVSELFEVLRVAVELHASLAVNAEYLLQLAMSCLANLVAGLDADSAPADIVQSLRADTIVGAIKASHNPQTFQHALLLLSRVATIAPEPVLHNVMPIFTFVGSTVLQRDDAFSYTVVEKTLKSIVPALVASLKRRQAAVGGADIDVDVEAGAGDAEAQAQRHFALLRDARGFVRVFTDAAHYVPKHRRQVFFKLLVEILGADDFGAAVCMLLVDRSAFKIAKQPRQDVEQTMQLPLAVIQAQPVLVQLQALNQIWREVARIWTHRLEADPEALGEHVFLDRAGRTDKEHIDRHAEPIRQIQALVLFVRQVLDSRVFSAQSASLSGAEAARAAGVRFEDFVRSAVAAADPHSLDNAAINSVAREALHAAMPYVPIVNVMNVVALLIKAGDGQEGTAAAVAASRASGFALLASRMAALGADSDDRKAVSAYTSDVVAAALDVLRTAGVSDALRQAALDAIKAISASALVSEHGALASTLPDLVSVGRSTDGVPAPARITVFSITRRLADRLGPRLIPHLAKLVPFCLSTVAASVSAAAAASADAADTDTGSAAATSISTGSGQAASLRTGALDTLTGLFGSVPTFMTGYVSDIVRASISPELKEAMASQSGSSTASERSLNALLSALIKRTPAQSLFDAVFKIWEQTLAGDGDATTKSVRLVALFDFLSRALRQTDRAAVSQTYKSVFRFMLRAFDLRRLQKAVRAGAGGVDDAAAAAAADVDVGAIEEHAIQALLRMVLKLNESSFRPLFLRLFDWAVLDLVDDDTAPGDAALLARQVVLYKTFNALSDQLRGLVSGYYSVLLDHSVEMLQHFGRGRIGGGAGGRPRGEGDDARALWTALVLSVQKSARYDEGSFWTASRAQKVIPALLSQASLVDGPSAGSGRKRGGGGGGGATGAASTSLTLQLPLDTVSSMLVKTTVAVAHAVPVEAVLKTLNGALLSQSSSRSSLGVRTVALRVLTAGEAMLGLVPETVAQVSELLDDDERAIAHEAGAFRRAIEAALGESLDAYLT</sequence>
<evidence type="ECO:0000256" key="3">
    <source>
        <dbReference type="ARBA" id="ARBA00015399"/>
    </source>
</evidence>
<keyword evidence="5 9" id="KW-0698">rRNA processing</keyword>
<dbReference type="GO" id="GO:0045943">
    <property type="term" value="P:positive regulation of transcription by RNA polymerase I"/>
    <property type="evidence" value="ECO:0007669"/>
    <property type="project" value="TreeGrafter"/>
</dbReference>
<organism evidence="12 13">
    <name type="scientific">Pseudozyma flocculosa PF-1</name>
    <dbReference type="NCBI Taxonomy" id="1277687"/>
    <lineage>
        <taxon>Eukaryota</taxon>
        <taxon>Fungi</taxon>
        <taxon>Dikarya</taxon>
        <taxon>Basidiomycota</taxon>
        <taxon>Ustilaginomycotina</taxon>
        <taxon>Ustilaginomycetes</taxon>
        <taxon>Ustilaginales</taxon>
        <taxon>Ustilaginaceae</taxon>
        <taxon>Pseudozyma</taxon>
    </lineage>
</organism>
<dbReference type="Proteomes" id="UP000053664">
    <property type="component" value="Unassembled WGS sequence"/>
</dbReference>
<protein>
    <recommendedName>
        <fullName evidence="3 9">U3 small nucleolar RNA-associated protein 10</fullName>
    </recommendedName>
</protein>
<keyword evidence="4 9" id="KW-0690">Ribosome biogenesis</keyword>
<feature type="region of interest" description="Disordered" evidence="10">
    <location>
        <begin position="2134"/>
        <end position="2154"/>
    </location>
</feature>
<reference evidence="12 13" key="1">
    <citation type="journal article" date="2013" name="Plant Cell">
        <title>The transition from a phytopathogenic smut ancestor to an anamorphic biocontrol agent deciphered by comparative whole-genome analysis.</title>
        <authorList>
            <person name="Lefebvre F."/>
            <person name="Joly D.L."/>
            <person name="Labbe C."/>
            <person name="Teichmann B."/>
            <person name="Linning R."/>
            <person name="Belzile F."/>
            <person name="Bakkeren G."/>
            <person name="Belanger R.R."/>
        </authorList>
    </citation>
    <scope>NUCLEOTIDE SEQUENCE [LARGE SCALE GENOMIC DNA]</scope>
    <source>
        <strain evidence="12 13">PF-1</strain>
    </source>
</reference>
<evidence type="ECO:0000313" key="13">
    <source>
        <dbReference type="Proteomes" id="UP000053664"/>
    </source>
</evidence>
<accession>A0A061H135</accession>
<dbReference type="OrthoDB" id="31183at2759"/>
<dbReference type="HOGENOM" id="CLU_001128_0_0_1"/>
<dbReference type="InterPro" id="IPR016024">
    <property type="entry name" value="ARM-type_fold"/>
</dbReference>
<evidence type="ECO:0000256" key="5">
    <source>
        <dbReference type="ARBA" id="ARBA00022552"/>
    </source>
</evidence>
<dbReference type="EMBL" id="KE361649">
    <property type="protein sequence ID" value="EPQ25933.1"/>
    <property type="molecule type" value="Genomic_DNA"/>
</dbReference>
<dbReference type="GO" id="GO:0000462">
    <property type="term" value="P:maturation of SSU-rRNA from tricistronic rRNA transcript (SSU-rRNA, 5.8S rRNA, LSU-rRNA)"/>
    <property type="evidence" value="ECO:0007669"/>
    <property type="project" value="TreeGrafter"/>
</dbReference>
<evidence type="ECO:0000256" key="4">
    <source>
        <dbReference type="ARBA" id="ARBA00022517"/>
    </source>
</evidence>
<comment type="function">
    <text evidence="9">Involved in nucleolar processing of pre-18S ribosomal RNA.</text>
</comment>
<feature type="region of interest" description="Disordered" evidence="10">
    <location>
        <begin position="792"/>
        <end position="819"/>
    </location>
</feature>
<dbReference type="eggNOG" id="KOG1837">
    <property type="taxonomic scope" value="Eukaryota"/>
</dbReference>
<evidence type="ECO:0000256" key="1">
    <source>
        <dbReference type="ARBA" id="ARBA00004604"/>
    </source>
</evidence>
<dbReference type="GO" id="GO:0030686">
    <property type="term" value="C:90S preribosome"/>
    <property type="evidence" value="ECO:0007669"/>
    <property type="project" value="TreeGrafter"/>
</dbReference>
<dbReference type="PANTHER" id="PTHR13457">
    <property type="entry name" value="BAP28"/>
    <property type="match status" value="1"/>
</dbReference>
<dbReference type="InterPro" id="IPR056473">
    <property type="entry name" value="HEAT_Utp10/HEAT1"/>
</dbReference>
<comment type="subcellular location">
    <subcellularLocation>
        <location evidence="1 9">Nucleus</location>
        <location evidence="1 9">Nucleolus</location>
    </subcellularLocation>
</comment>
<evidence type="ECO:0000259" key="11">
    <source>
        <dbReference type="SMART" id="SM01036"/>
    </source>
</evidence>
<dbReference type="InterPro" id="IPR040191">
    <property type="entry name" value="UTP10"/>
</dbReference>
<feature type="domain" description="BP28 C-terminal" evidence="11">
    <location>
        <begin position="1934"/>
        <end position="2113"/>
    </location>
</feature>
<gene>
    <name evidence="12" type="ORF">PFL1_06607</name>
</gene>
<keyword evidence="7 9" id="KW-0687">Ribonucleoprotein</keyword>
<dbReference type="Pfam" id="PF08146">
    <property type="entry name" value="BP28CT"/>
    <property type="match status" value="1"/>
</dbReference>
<dbReference type="SMART" id="SM01036">
    <property type="entry name" value="BP28CT"/>
    <property type="match status" value="1"/>
</dbReference>
<dbReference type="InterPro" id="IPR011989">
    <property type="entry name" value="ARM-like"/>
</dbReference>
<dbReference type="InterPro" id="IPR021133">
    <property type="entry name" value="HEAT_type_2"/>
</dbReference>
<dbReference type="GO" id="GO:0034455">
    <property type="term" value="C:t-UTP complex"/>
    <property type="evidence" value="ECO:0007669"/>
    <property type="project" value="TreeGrafter"/>
</dbReference>
<evidence type="ECO:0000256" key="8">
    <source>
        <dbReference type="PROSITE-ProRule" id="PRU00103"/>
    </source>
</evidence>
<dbReference type="GO" id="GO:0032040">
    <property type="term" value="C:small-subunit processome"/>
    <property type="evidence" value="ECO:0007669"/>
    <property type="project" value="TreeGrafter"/>
</dbReference>
<evidence type="ECO:0000256" key="7">
    <source>
        <dbReference type="ARBA" id="ARBA00023274"/>
    </source>
</evidence>